<organism evidence="2 3">
    <name type="scientific">Nocardioides bizhenqiangii</name>
    <dbReference type="NCBI Taxonomy" id="3095076"/>
    <lineage>
        <taxon>Bacteria</taxon>
        <taxon>Bacillati</taxon>
        <taxon>Actinomycetota</taxon>
        <taxon>Actinomycetes</taxon>
        <taxon>Propionibacteriales</taxon>
        <taxon>Nocardioidaceae</taxon>
        <taxon>Nocardioides</taxon>
    </lineage>
</organism>
<gene>
    <name evidence="2" type="ORF">SHK19_06930</name>
</gene>
<reference evidence="3" key="1">
    <citation type="submission" date="2023-12" db="EMBL/GenBank/DDBJ databases">
        <title>Novel species in genus Nocardioides.</title>
        <authorList>
            <person name="Zhou H."/>
        </authorList>
    </citation>
    <scope>NUCLEOTIDE SEQUENCE [LARGE SCALE GENOMIC DNA]</scope>
    <source>
        <strain evidence="3">HM61</strain>
    </source>
</reference>
<sequence>MTTVWIALAIAAVAVACYAAFVSQTIVPATWPEEASLQLRENRAHDQEVNHLERLVAADDPTAAHLVVREVTGHLLAMPVLADARLDPAAAAFVADPPLGSPARYRRELAEALRRIEAIGND</sequence>
<evidence type="ECO:0000256" key="1">
    <source>
        <dbReference type="SAM" id="SignalP"/>
    </source>
</evidence>
<accession>A0ABZ0ZWB8</accession>
<feature type="chain" id="PRO_5046684703" evidence="1">
    <location>
        <begin position="20"/>
        <end position="122"/>
    </location>
</feature>
<keyword evidence="1" id="KW-0732">Signal</keyword>
<protein>
    <submittedName>
        <fullName evidence="2">Uncharacterized protein</fullName>
    </submittedName>
</protein>
<dbReference type="RefSeq" id="WP_322457840.1">
    <property type="nucleotide sequence ID" value="NZ_CP141059.1"/>
</dbReference>
<dbReference type="Proteomes" id="UP001327225">
    <property type="component" value="Chromosome"/>
</dbReference>
<dbReference type="EMBL" id="CP141059">
    <property type="protein sequence ID" value="WQQ27962.1"/>
    <property type="molecule type" value="Genomic_DNA"/>
</dbReference>
<evidence type="ECO:0000313" key="3">
    <source>
        <dbReference type="Proteomes" id="UP001327225"/>
    </source>
</evidence>
<proteinExistence type="predicted"/>
<keyword evidence="3" id="KW-1185">Reference proteome</keyword>
<evidence type="ECO:0000313" key="2">
    <source>
        <dbReference type="EMBL" id="WQQ27962.1"/>
    </source>
</evidence>
<name>A0ABZ0ZWB8_9ACTN</name>
<feature type="signal peptide" evidence="1">
    <location>
        <begin position="1"/>
        <end position="19"/>
    </location>
</feature>